<protein>
    <submittedName>
        <fullName evidence="1">Protein-serine/threonine phosphatase</fullName>
    </submittedName>
</protein>
<sequence length="182" mass="19722">LISAISENLSLRCFDVVVYVDAARSLTLQQTLKEALRVAAAQRQMQKNKAKNNVQTMASNLSLLTPFLIPGIGVRPEKTFFHNCPFGLIAFHADCFQIQGLNTTASTSTSNNTVMYQVPQGVVYTNGEGSDTSSLFGGKSDSSNSNQQFLFPMNSLTLQQNLLQMMSTAALSAQLESGEQSS</sequence>
<evidence type="ECO:0000313" key="1">
    <source>
        <dbReference type="WBParaSite" id="ASIM_0001974601-mRNA-1"/>
    </source>
</evidence>
<accession>A0A0M3KFI6</accession>
<dbReference type="WBParaSite" id="ASIM_0001974601-mRNA-1">
    <property type="protein sequence ID" value="ASIM_0001974601-mRNA-1"/>
    <property type="gene ID" value="ASIM_0001974601"/>
</dbReference>
<proteinExistence type="predicted"/>
<reference evidence="1" key="1">
    <citation type="submission" date="2017-02" db="UniProtKB">
        <authorList>
            <consortium name="WormBaseParasite"/>
        </authorList>
    </citation>
    <scope>IDENTIFICATION</scope>
</reference>
<dbReference type="AlphaFoldDB" id="A0A0M3KFI6"/>
<name>A0A0M3KFI6_ANISI</name>
<organism evidence="1">
    <name type="scientific">Anisakis simplex</name>
    <name type="common">Herring worm</name>
    <dbReference type="NCBI Taxonomy" id="6269"/>
    <lineage>
        <taxon>Eukaryota</taxon>
        <taxon>Metazoa</taxon>
        <taxon>Ecdysozoa</taxon>
        <taxon>Nematoda</taxon>
        <taxon>Chromadorea</taxon>
        <taxon>Rhabditida</taxon>
        <taxon>Spirurina</taxon>
        <taxon>Ascaridomorpha</taxon>
        <taxon>Ascaridoidea</taxon>
        <taxon>Anisakidae</taxon>
        <taxon>Anisakis</taxon>
        <taxon>Anisakis simplex complex</taxon>
    </lineage>
</organism>